<sequence>MADVGGGQMYIKSKAEYLKSKGWDIFVYSTTAGNFLIDDFSQYESGVMKELLLPAYYYTLFKRKHLLKRMLMCCDICSYKQCVIESHSSSLSTWGELLAEQTRAKHLIFDITETPKCPPVLSSFMKFKFDRKELAFIHEKTMKSFFSNENIPQCQCYHLPAYYTLPSIIDIDSSLIDTVRNFAADYVIGIIGRLDKPFVIMTISDIITFLQKNNRKNTFVIIYIGGNANGGEDIMKEIVKQYQMFDNVHLVMTGFLFPMPLRLIDQMDVCISNSGTARAVRDVGVPVITIDSNDFKPIGVLGVTTQNTLYRNDDEVKIEMHNVLNDVLTHKELYLSTCVKEEKCKKDFAIHFSFLEETCQEKVYYSFSKLHYSFSLFCKKILIAIGGSAFYKKLSLICN</sequence>
<gene>
    <name evidence="1" type="ORF">F2Y81_27070</name>
</gene>
<dbReference type="GO" id="GO:0016740">
    <property type="term" value="F:transferase activity"/>
    <property type="evidence" value="ECO:0007669"/>
    <property type="project" value="UniProtKB-KW"/>
</dbReference>
<name>A0A642PPZ0_9BACE</name>
<keyword evidence="1" id="KW-0808">Transferase</keyword>
<dbReference type="SUPFAM" id="SSF53756">
    <property type="entry name" value="UDP-Glycosyltransferase/glycogen phosphorylase"/>
    <property type="match status" value="1"/>
</dbReference>
<proteinExistence type="predicted"/>
<dbReference type="EMBL" id="VVYV01000083">
    <property type="protein sequence ID" value="KAA5412074.1"/>
    <property type="molecule type" value="Genomic_DNA"/>
</dbReference>
<evidence type="ECO:0000313" key="1">
    <source>
        <dbReference type="EMBL" id="KAA5412074.1"/>
    </source>
</evidence>
<reference evidence="1 2" key="1">
    <citation type="journal article" date="2019" name="Nat. Med.">
        <title>A library of human gut bacterial isolates paired with longitudinal multiomics data enables mechanistic microbiome research.</title>
        <authorList>
            <person name="Poyet M."/>
            <person name="Groussin M."/>
            <person name="Gibbons S.M."/>
            <person name="Avila-Pacheco J."/>
            <person name="Jiang X."/>
            <person name="Kearney S.M."/>
            <person name="Perrotta A.R."/>
            <person name="Berdy B."/>
            <person name="Zhao S."/>
            <person name="Lieberman T.D."/>
            <person name="Swanson P.K."/>
            <person name="Smith M."/>
            <person name="Roesemann S."/>
            <person name="Alexander J.E."/>
            <person name="Rich S.A."/>
            <person name="Livny J."/>
            <person name="Vlamakis H."/>
            <person name="Clish C."/>
            <person name="Bullock K."/>
            <person name="Deik A."/>
            <person name="Scott J."/>
            <person name="Pierce K.A."/>
            <person name="Xavier R.J."/>
            <person name="Alm E.J."/>
        </authorList>
    </citation>
    <scope>NUCLEOTIDE SEQUENCE [LARGE SCALE GENOMIC DNA]</scope>
    <source>
        <strain evidence="1 2">BIOML-A6</strain>
    </source>
</reference>
<accession>A0A642PPZ0</accession>
<comment type="caution">
    <text evidence="1">The sequence shown here is derived from an EMBL/GenBank/DDBJ whole genome shotgun (WGS) entry which is preliminary data.</text>
</comment>
<protein>
    <submittedName>
        <fullName evidence="1">Glycosyltransferase</fullName>
    </submittedName>
</protein>
<dbReference type="AlphaFoldDB" id="A0A642PPZ0"/>
<organism evidence="1 2">
    <name type="scientific">Bacteroides cellulosilyticus</name>
    <dbReference type="NCBI Taxonomy" id="246787"/>
    <lineage>
        <taxon>Bacteria</taxon>
        <taxon>Pseudomonadati</taxon>
        <taxon>Bacteroidota</taxon>
        <taxon>Bacteroidia</taxon>
        <taxon>Bacteroidales</taxon>
        <taxon>Bacteroidaceae</taxon>
        <taxon>Bacteroides</taxon>
    </lineage>
</organism>
<evidence type="ECO:0000313" key="2">
    <source>
        <dbReference type="Proteomes" id="UP000448877"/>
    </source>
</evidence>
<dbReference type="Proteomes" id="UP000448877">
    <property type="component" value="Unassembled WGS sequence"/>
</dbReference>